<dbReference type="PROSITE" id="PS50893">
    <property type="entry name" value="ABC_TRANSPORTER_2"/>
    <property type="match status" value="1"/>
</dbReference>
<dbReference type="InterPro" id="IPR003439">
    <property type="entry name" value="ABC_transporter-like_ATP-bd"/>
</dbReference>
<dbReference type="PANTHER" id="PTHR43335:SF4">
    <property type="entry name" value="ABC TRANSPORTER, ATP-BINDING PROTEIN"/>
    <property type="match status" value="1"/>
</dbReference>
<reference evidence="6 7" key="1">
    <citation type="submission" date="2018-01" db="EMBL/GenBank/DDBJ databases">
        <title>Genome Sequencing and Assembly of Anaerobacter polyendosporus strain CT4.</title>
        <authorList>
            <person name="Tachaapaikoon C."/>
            <person name="Sutheeworapong S."/>
            <person name="Jenjaroenpun P."/>
            <person name="Wongsurawat T."/>
            <person name="Nookeaw I."/>
            <person name="Cheawchanlertfa P."/>
            <person name="Kosugi A."/>
            <person name="Cheevadhanarak S."/>
            <person name="Ratanakhanokchai K."/>
        </authorList>
    </citation>
    <scope>NUCLEOTIDE SEQUENCE [LARGE SCALE GENOMIC DNA]</scope>
    <source>
        <strain evidence="6 7">CT4</strain>
    </source>
</reference>
<evidence type="ECO:0000256" key="1">
    <source>
        <dbReference type="ARBA" id="ARBA00005417"/>
    </source>
</evidence>
<keyword evidence="4 6" id="KW-0067">ATP-binding</keyword>
<dbReference type="InterPro" id="IPR027417">
    <property type="entry name" value="P-loop_NTPase"/>
</dbReference>
<dbReference type="Gene3D" id="3.40.50.300">
    <property type="entry name" value="P-loop containing nucleotide triphosphate hydrolases"/>
    <property type="match status" value="1"/>
</dbReference>
<evidence type="ECO:0000256" key="3">
    <source>
        <dbReference type="ARBA" id="ARBA00022741"/>
    </source>
</evidence>
<accession>A0A3R5QZ10</accession>
<sequence>MGKKVVEIKNLYKKYKDAVILNKVNLELEEGKIYGIVGRNGSGKSMLFKTICGLINPTEGEVKVFGEDIANGNFPKNTGVIIEAPGFLPQYSGFNNLKLLASINNVATDEDIKKVIDLVGLNPEDKKPVKKFSLGMKQRLGIAQAIMEKPKLLILDEPMNGLDSSGVEDIRNLIKEYKSTGVTIILSSHNKEDIEILCDEVFNMENGVLTSSKTEKSRN</sequence>
<dbReference type="InterPro" id="IPR003593">
    <property type="entry name" value="AAA+_ATPase"/>
</dbReference>
<dbReference type="Proteomes" id="UP000286268">
    <property type="component" value="Chromosome"/>
</dbReference>
<dbReference type="InterPro" id="IPR017871">
    <property type="entry name" value="ABC_transporter-like_CS"/>
</dbReference>
<dbReference type="GO" id="GO:0016887">
    <property type="term" value="F:ATP hydrolysis activity"/>
    <property type="evidence" value="ECO:0007669"/>
    <property type="project" value="InterPro"/>
</dbReference>
<dbReference type="RefSeq" id="WP_128213637.1">
    <property type="nucleotide sequence ID" value="NZ_CP025746.1"/>
</dbReference>
<evidence type="ECO:0000313" key="7">
    <source>
        <dbReference type="Proteomes" id="UP000286268"/>
    </source>
</evidence>
<organism evidence="6 7">
    <name type="scientific">Clostridium manihotivorum</name>
    <dbReference type="NCBI Taxonomy" id="2320868"/>
    <lineage>
        <taxon>Bacteria</taxon>
        <taxon>Bacillati</taxon>
        <taxon>Bacillota</taxon>
        <taxon>Clostridia</taxon>
        <taxon>Eubacteriales</taxon>
        <taxon>Clostridiaceae</taxon>
        <taxon>Clostridium</taxon>
    </lineage>
</organism>
<feature type="domain" description="ABC transporter" evidence="5">
    <location>
        <begin position="6"/>
        <end position="219"/>
    </location>
</feature>
<dbReference type="Pfam" id="PF00005">
    <property type="entry name" value="ABC_tran"/>
    <property type="match status" value="1"/>
</dbReference>
<gene>
    <name evidence="6" type="ORF">C1I91_15355</name>
</gene>
<dbReference type="EMBL" id="CP025746">
    <property type="protein sequence ID" value="QAA32904.1"/>
    <property type="molecule type" value="Genomic_DNA"/>
</dbReference>
<dbReference type="OrthoDB" id="9809205at2"/>
<evidence type="ECO:0000313" key="6">
    <source>
        <dbReference type="EMBL" id="QAA32904.1"/>
    </source>
</evidence>
<proteinExistence type="inferred from homology"/>
<comment type="similarity">
    <text evidence="1">Belongs to the ABC transporter superfamily.</text>
</comment>
<dbReference type="PROSITE" id="PS00211">
    <property type="entry name" value="ABC_TRANSPORTER_1"/>
    <property type="match status" value="1"/>
</dbReference>
<dbReference type="KEGG" id="cmah:C1I91_15355"/>
<protein>
    <submittedName>
        <fullName evidence="6">Multidrug ABC transporter ATP-binding protein</fullName>
    </submittedName>
</protein>
<name>A0A3R5QZ10_9CLOT</name>
<dbReference type="SMART" id="SM00382">
    <property type="entry name" value="AAA"/>
    <property type="match status" value="1"/>
</dbReference>
<dbReference type="GO" id="GO:0005524">
    <property type="term" value="F:ATP binding"/>
    <property type="evidence" value="ECO:0007669"/>
    <property type="project" value="UniProtKB-KW"/>
</dbReference>
<dbReference type="PANTHER" id="PTHR43335">
    <property type="entry name" value="ABC TRANSPORTER, ATP-BINDING PROTEIN"/>
    <property type="match status" value="1"/>
</dbReference>
<dbReference type="AlphaFoldDB" id="A0A3R5QZ10"/>
<evidence type="ECO:0000256" key="2">
    <source>
        <dbReference type="ARBA" id="ARBA00022448"/>
    </source>
</evidence>
<keyword evidence="3" id="KW-0547">Nucleotide-binding</keyword>
<dbReference type="SUPFAM" id="SSF52540">
    <property type="entry name" value="P-loop containing nucleoside triphosphate hydrolases"/>
    <property type="match status" value="1"/>
</dbReference>
<evidence type="ECO:0000259" key="5">
    <source>
        <dbReference type="PROSITE" id="PS50893"/>
    </source>
</evidence>
<keyword evidence="2" id="KW-0813">Transport</keyword>
<evidence type="ECO:0000256" key="4">
    <source>
        <dbReference type="ARBA" id="ARBA00022840"/>
    </source>
</evidence>
<keyword evidence="7" id="KW-1185">Reference proteome</keyword>